<organism evidence="2 3">
    <name type="scientific">Pseudoxanthobacter soli DSM 19599</name>
    <dbReference type="NCBI Taxonomy" id="1123029"/>
    <lineage>
        <taxon>Bacteria</taxon>
        <taxon>Pseudomonadati</taxon>
        <taxon>Pseudomonadota</taxon>
        <taxon>Alphaproteobacteria</taxon>
        <taxon>Hyphomicrobiales</taxon>
        <taxon>Segnochrobactraceae</taxon>
        <taxon>Pseudoxanthobacter</taxon>
    </lineage>
</organism>
<evidence type="ECO:0000259" key="1">
    <source>
        <dbReference type="Pfam" id="PF00561"/>
    </source>
</evidence>
<evidence type="ECO:0000313" key="3">
    <source>
        <dbReference type="Proteomes" id="UP000186406"/>
    </source>
</evidence>
<dbReference type="InterPro" id="IPR000073">
    <property type="entry name" value="AB_hydrolase_1"/>
</dbReference>
<reference evidence="2 3" key="1">
    <citation type="submission" date="2016-12" db="EMBL/GenBank/DDBJ databases">
        <authorList>
            <person name="Song W.-J."/>
            <person name="Kurnit D.M."/>
        </authorList>
    </citation>
    <scope>NUCLEOTIDE SEQUENCE [LARGE SCALE GENOMIC DNA]</scope>
    <source>
        <strain evidence="2 3">DSM 19599</strain>
    </source>
</reference>
<dbReference type="AlphaFoldDB" id="A0A1M7Z7J5"/>
<dbReference type="InterPro" id="IPR029058">
    <property type="entry name" value="AB_hydrolase_fold"/>
</dbReference>
<protein>
    <submittedName>
        <fullName evidence="2">Pimeloyl-ACP methyl ester carboxylesterase</fullName>
    </submittedName>
</protein>
<dbReference type="Pfam" id="PF00561">
    <property type="entry name" value="Abhydrolase_1"/>
    <property type="match status" value="1"/>
</dbReference>
<accession>A0A1M7Z7J5</accession>
<name>A0A1M7Z7J5_9HYPH</name>
<evidence type="ECO:0000313" key="2">
    <source>
        <dbReference type="EMBL" id="SHO60897.1"/>
    </source>
</evidence>
<sequence>MDAITPRPFTYRSRDGLELYGQEWLPSGPVSGRPVACLPGVTRNSRDFADLAGFLAGRGRRVVAFDFRGRGRSAHAAVETYTPLAEADDVGLGLDHLGIPEAALIGTSRGGLVIMTLAMTRPALLGAVVLNDIGPVIDKAGLARIAGYIGKPLPRSWPAAIADLKAGQGALFPALDDAGWERYARQIYRDEGGVPVIDYDPALEEAFKAFDPNAPLPDLWPAFDAMAKREPVPVPMMVVHGALSDILAATTVAEMQARHPALVTCTVADEGHAPLLWDAATQERIAAFLDGAERA</sequence>
<feature type="domain" description="AB hydrolase-1" evidence="1">
    <location>
        <begin position="34"/>
        <end position="259"/>
    </location>
</feature>
<proteinExistence type="predicted"/>
<dbReference type="RefSeq" id="WP_073625552.1">
    <property type="nucleotide sequence ID" value="NZ_FRXO01000001.1"/>
</dbReference>
<dbReference type="Proteomes" id="UP000186406">
    <property type="component" value="Unassembled WGS sequence"/>
</dbReference>
<dbReference type="PANTHER" id="PTHR43194">
    <property type="entry name" value="HYDROLASE ALPHA/BETA FOLD FAMILY"/>
    <property type="match status" value="1"/>
</dbReference>
<dbReference type="OrthoDB" id="9791366at2"/>
<gene>
    <name evidence="2" type="ORF">SAMN02745172_00450</name>
</gene>
<dbReference type="PANTHER" id="PTHR43194:SF2">
    <property type="entry name" value="PEROXISOMAL MEMBRANE PROTEIN LPX1"/>
    <property type="match status" value="1"/>
</dbReference>
<dbReference type="InterPro" id="IPR050228">
    <property type="entry name" value="Carboxylesterase_BioH"/>
</dbReference>
<dbReference type="STRING" id="1123029.SAMN02745172_00450"/>
<dbReference type="Gene3D" id="3.40.50.1820">
    <property type="entry name" value="alpha/beta hydrolase"/>
    <property type="match status" value="1"/>
</dbReference>
<dbReference type="EMBL" id="FRXO01000001">
    <property type="protein sequence ID" value="SHO60897.1"/>
    <property type="molecule type" value="Genomic_DNA"/>
</dbReference>
<keyword evidence="3" id="KW-1185">Reference proteome</keyword>
<dbReference type="SUPFAM" id="SSF53474">
    <property type="entry name" value="alpha/beta-Hydrolases"/>
    <property type="match status" value="1"/>
</dbReference>